<comment type="caution">
    <text evidence="2">The sequence shown here is derived from an EMBL/GenBank/DDBJ whole genome shotgun (WGS) entry which is preliminary data.</text>
</comment>
<name>A0AAD7I3Q6_9AGAR</name>
<organism evidence="2 3">
    <name type="scientific">Mycena metata</name>
    <dbReference type="NCBI Taxonomy" id="1033252"/>
    <lineage>
        <taxon>Eukaryota</taxon>
        <taxon>Fungi</taxon>
        <taxon>Dikarya</taxon>
        <taxon>Basidiomycota</taxon>
        <taxon>Agaricomycotina</taxon>
        <taxon>Agaricomycetes</taxon>
        <taxon>Agaricomycetidae</taxon>
        <taxon>Agaricales</taxon>
        <taxon>Marasmiineae</taxon>
        <taxon>Mycenaceae</taxon>
        <taxon>Mycena</taxon>
    </lineage>
</organism>
<reference evidence="2" key="1">
    <citation type="submission" date="2023-03" db="EMBL/GenBank/DDBJ databases">
        <title>Massive genome expansion in bonnet fungi (Mycena s.s.) driven by repeated elements and novel gene families across ecological guilds.</title>
        <authorList>
            <consortium name="Lawrence Berkeley National Laboratory"/>
            <person name="Harder C.B."/>
            <person name="Miyauchi S."/>
            <person name="Viragh M."/>
            <person name="Kuo A."/>
            <person name="Thoen E."/>
            <person name="Andreopoulos B."/>
            <person name="Lu D."/>
            <person name="Skrede I."/>
            <person name="Drula E."/>
            <person name="Henrissat B."/>
            <person name="Morin E."/>
            <person name="Kohler A."/>
            <person name="Barry K."/>
            <person name="LaButti K."/>
            <person name="Morin E."/>
            <person name="Salamov A."/>
            <person name="Lipzen A."/>
            <person name="Mereny Z."/>
            <person name="Hegedus B."/>
            <person name="Baldrian P."/>
            <person name="Stursova M."/>
            <person name="Weitz H."/>
            <person name="Taylor A."/>
            <person name="Grigoriev I.V."/>
            <person name="Nagy L.G."/>
            <person name="Martin F."/>
            <person name="Kauserud H."/>
        </authorList>
    </citation>
    <scope>NUCLEOTIDE SEQUENCE</scope>
    <source>
        <strain evidence="2">CBHHK182m</strain>
    </source>
</reference>
<evidence type="ECO:0000313" key="2">
    <source>
        <dbReference type="EMBL" id="KAJ7733184.1"/>
    </source>
</evidence>
<feature type="region of interest" description="Disordered" evidence="1">
    <location>
        <begin position="132"/>
        <end position="184"/>
    </location>
</feature>
<gene>
    <name evidence="2" type="ORF">B0H16DRAFT_1732475</name>
</gene>
<dbReference type="EMBL" id="JARKIB010000140">
    <property type="protein sequence ID" value="KAJ7733184.1"/>
    <property type="molecule type" value="Genomic_DNA"/>
</dbReference>
<feature type="region of interest" description="Disordered" evidence="1">
    <location>
        <begin position="1"/>
        <end position="22"/>
    </location>
</feature>
<sequence>MSPNPYIDDRAEEVPNAETTANPTLKSALSAGKTASSSKCLKYWCNSRSAFCGRRVHTCIPTHLLPLGRLPQARHEDQLEDMPSRAPPRRSLYSRQFNRARRAPTPDYIPFNSHSLPAAFFSAVHGAAATNAHHYSSPTPTRAVRPPSVNVTPLFHDPPVPARSPSKRPPASDPASDPDTRPRH</sequence>
<protein>
    <submittedName>
        <fullName evidence="2">Uncharacterized protein</fullName>
    </submittedName>
</protein>
<evidence type="ECO:0000256" key="1">
    <source>
        <dbReference type="SAM" id="MobiDB-lite"/>
    </source>
</evidence>
<feature type="compositionally biased region" description="Pro residues" evidence="1">
    <location>
        <begin position="156"/>
        <end position="172"/>
    </location>
</feature>
<dbReference type="Proteomes" id="UP001215598">
    <property type="component" value="Unassembled WGS sequence"/>
</dbReference>
<dbReference type="AlphaFoldDB" id="A0AAD7I3Q6"/>
<proteinExistence type="predicted"/>
<keyword evidence="3" id="KW-1185">Reference proteome</keyword>
<evidence type="ECO:0000313" key="3">
    <source>
        <dbReference type="Proteomes" id="UP001215598"/>
    </source>
</evidence>
<accession>A0AAD7I3Q6</accession>